<dbReference type="EMBL" id="CP071448">
    <property type="protein sequence ID" value="QSW87163.1"/>
    <property type="molecule type" value="Genomic_DNA"/>
</dbReference>
<proteinExistence type="predicted"/>
<protein>
    <recommendedName>
        <fullName evidence="3">C1q domain-containing protein</fullName>
    </recommendedName>
</protein>
<name>A0ABX7Q942_9FLAO</name>
<accession>A0ABX7Q942</accession>
<dbReference type="RefSeq" id="WP_207294425.1">
    <property type="nucleotide sequence ID" value="NZ_CP071448.1"/>
</dbReference>
<reference evidence="1 2" key="1">
    <citation type="submission" date="2021-03" db="EMBL/GenBank/DDBJ databases">
        <title>Flavobacterium kribbensis sp. nov, an endophytic bacteria, isolated from soybean.</title>
        <authorList>
            <person name="Lee J."/>
            <person name="Seo J."/>
        </authorList>
    </citation>
    <scope>NUCLEOTIDE SEQUENCE [LARGE SCALE GENOMIC DNA]</scope>
    <source>
        <strain evidence="1 2">BB8</strain>
    </source>
</reference>
<keyword evidence="2" id="KW-1185">Reference proteome</keyword>
<evidence type="ECO:0000313" key="2">
    <source>
        <dbReference type="Proteomes" id="UP000663440"/>
    </source>
</evidence>
<gene>
    <name evidence="1" type="ORF">J0383_12735</name>
</gene>
<sequence>MKKIVCILLLIQSGFIIGQIKTVVSPYGEKLQVDTSPQWILDGNNNGAVKAIGTNDAFDLPIETNNVERMRVTSTGQVLINTTTPLTGGTNAKVQISSSNAGALQVKDGTEAPGRVLTSNADGVATWQEGQKSNFKSFKGNLTTDLSLLGNVATSIPGINDYTVPSTGKYELIFHSLFYNLSASEMKSFYVMVSVNGVLYSSDETYAYVTAGNYLNVHYPTIVLANQGDVIGIKIVAAIGAPFTIPAALAGRNRLDVIFLGV</sequence>
<dbReference type="Proteomes" id="UP000663440">
    <property type="component" value="Chromosome"/>
</dbReference>
<organism evidence="1 2">
    <name type="scientific">Flavobacterium endoglycinae</name>
    <dbReference type="NCBI Taxonomy" id="2816357"/>
    <lineage>
        <taxon>Bacteria</taxon>
        <taxon>Pseudomonadati</taxon>
        <taxon>Bacteroidota</taxon>
        <taxon>Flavobacteriia</taxon>
        <taxon>Flavobacteriales</taxon>
        <taxon>Flavobacteriaceae</taxon>
        <taxon>Flavobacterium</taxon>
    </lineage>
</organism>
<evidence type="ECO:0000313" key="1">
    <source>
        <dbReference type="EMBL" id="QSW87163.1"/>
    </source>
</evidence>
<evidence type="ECO:0008006" key="3">
    <source>
        <dbReference type="Google" id="ProtNLM"/>
    </source>
</evidence>